<protein>
    <submittedName>
        <fullName evidence="2">Uncharacterized protein</fullName>
    </submittedName>
</protein>
<accession>A0A6G0Q9I5</accession>
<name>A0A6G0Q9I5_9STRA</name>
<dbReference type="AlphaFoldDB" id="A0A6G0Q9I5"/>
<comment type="caution">
    <text evidence="2">The sequence shown here is derived from an EMBL/GenBank/DDBJ whole genome shotgun (WGS) entry which is preliminary data.</text>
</comment>
<feature type="signal peptide" evidence="1">
    <location>
        <begin position="1"/>
        <end position="16"/>
    </location>
</feature>
<organism evidence="2 3">
    <name type="scientific">Phytophthora fragariae</name>
    <dbReference type="NCBI Taxonomy" id="53985"/>
    <lineage>
        <taxon>Eukaryota</taxon>
        <taxon>Sar</taxon>
        <taxon>Stramenopiles</taxon>
        <taxon>Oomycota</taxon>
        <taxon>Peronosporomycetes</taxon>
        <taxon>Peronosporales</taxon>
        <taxon>Peronosporaceae</taxon>
        <taxon>Phytophthora</taxon>
    </lineage>
</organism>
<reference evidence="2 3" key="1">
    <citation type="submission" date="2018-09" db="EMBL/GenBank/DDBJ databases">
        <title>Genomic investigation of the strawberry pathogen Phytophthora fragariae indicates pathogenicity is determined by transcriptional variation in three key races.</title>
        <authorList>
            <person name="Adams T.M."/>
            <person name="Armitage A.D."/>
            <person name="Sobczyk M.K."/>
            <person name="Bates H.J."/>
            <person name="Dunwell J.M."/>
            <person name="Nellist C.F."/>
            <person name="Harrison R.J."/>
        </authorList>
    </citation>
    <scope>NUCLEOTIDE SEQUENCE [LARGE SCALE GENOMIC DNA]</scope>
    <source>
        <strain evidence="2 3">NOV-77</strain>
    </source>
</reference>
<gene>
    <name evidence="2" type="ORF">PF008_g29065</name>
</gene>
<feature type="chain" id="PRO_5026316140" evidence="1">
    <location>
        <begin position="17"/>
        <end position="111"/>
    </location>
</feature>
<sequence>MSTLLLLFAVVVLAAGDHGRQRARPRCCYCCGRRSRCRGSWTSAGARRPCRWLRWRPYPRCCRGWRPRGRGYGRQRAPGAHVSAGVHVHAAVAAPAVGVFAVGVMDVRRHL</sequence>
<proteinExistence type="predicted"/>
<evidence type="ECO:0000313" key="3">
    <source>
        <dbReference type="Proteomes" id="UP000486351"/>
    </source>
</evidence>
<keyword evidence="1" id="KW-0732">Signal</keyword>
<evidence type="ECO:0000313" key="2">
    <source>
        <dbReference type="EMBL" id="KAE9276595.1"/>
    </source>
</evidence>
<evidence type="ECO:0000256" key="1">
    <source>
        <dbReference type="SAM" id="SignalP"/>
    </source>
</evidence>
<dbReference type="EMBL" id="QXFY01004577">
    <property type="protein sequence ID" value="KAE9276595.1"/>
    <property type="molecule type" value="Genomic_DNA"/>
</dbReference>
<dbReference type="Proteomes" id="UP000486351">
    <property type="component" value="Unassembled WGS sequence"/>
</dbReference>